<dbReference type="RefSeq" id="WP_117003617.1">
    <property type="nucleotide sequence ID" value="NZ_BMJS01000033.1"/>
</dbReference>
<accession>A0A8J2Z6A1</accession>
<sequence length="75" mass="8499">MFFSAKTKSKKNNTKQSSLKSRTISVIKWDKYHIEKYNKNSVSVVKNGSDSKKDTVISILPYLKRDVSNLGGFLA</sequence>
<reference evidence="1" key="2">
    <citation type="submission" date="2020-09" db="EMBL/GenBank/DDBJ databases">
        <authorList>
            <person name="Sun Q."/>
            <person name="Zhou Y."/>
        </authorList>
    </citation>
    <scope>NUCLEOTIDE SEQUENCE</scope>
    <source>
        <strain evidence="1">CGMCC 1.15758</strain>
    </source>
</reference>
<proteinExistence type="predicted"/>
<dbReference type="OrthoDB" id="9916599at2"/>
<dbReference type="AlphaFoldDB" id="A0A8J2Z6A1"/>
<organism evidence="1 2">
    <name type="scientific">Cysteiniphilum litorale</name>
    <dbReference type="NCBI Taxonomy" id="2056700"/>
    <lineage>
        <taxon>Bacteria</taxon>
        <taxon>Pseudomonadati</taxon>
        <taxon>Pseudomonadota</taxon>
        <taxon>Gammaproteobacteria</taxon>
        <taxon>Thiotrichales</taxon>
        <taxon>Fastidiosibacteraceae</taxon>
        <taxon>Cysteiniphilum</taxon>
    </lineage>
</organism>
<protein>
    <submittedName>
        <fullName evidence="1">Uncharacterized protein</fullName>
    </submittedName>
</protein>
<dbReference type="Proteomes" id="UP000636949">
    <property type="component" value="Unassembled WGS sequence"/>
</dbReference>
<comment type="caution">
    <text evidence="1">The sequence shown here is derived from an EMBL/GenBank/DDBJ whole genome shotgun (WGS) entry which is preliminary data.</text>
</comment>
<reference evidence="1" key="1">
    <citation type="journal article" date="2014" name="Int. J. Syst. Evol. Microbiol.">
        <title>Complete genome sequence of Corynebacterium casei LMG S-19264T (=DSM 44701T), isolated from a smear-ripened cheese.</title>
        <authorList>
            <consortium name="US DOE Joint Genome Institute (JGI-PGF)"/>
            <person name="Walter F."/>
            <person name="Albersmeier A."/>
            <person name="Kalinowski J."/>
            <person name="Ruckert C."/>
        </authorList>
    </citation>
    <scope>NUCLEOTIDE SEQUENCE</scope>
    <source>
        <strain evidence="1">CGMCC 1.15758</strain>
    </source>
</reference>
<evidence type="ECO:0000313" key="2">
    <source>
        <dbReference type="Proteomes" id="UP000636949"/>
    </source>
</evidence>
<gene>
    <name evidence="1" type="ORF">GCM10010995_22780</name>
</gene>
<keyword evidence="2" id="KW-1185">Reference proteome</keyword>
<evidence type="ECO:0000313" key="1">
    <source>
        <dbReference type="EMBL" id="GGG04778.1"/>
    </source>
</evidence>
<name>A0A8J2Z6A1_9GAMM</name>
<dbReference type="EMBL" id="BMJS01000033">
    <property type="protein sequence ID" value="GGG04778.1"/>
    <property type="molecule type" value="Genomic_DNA"/>
</dbReference>